<evidence type="ECO:0000313" key="2">
    <source>
        <dbReference type="EMBL" id="CAI3987189.1"/>
    </source>
</evidence>
<dbReference type="EMBL" id="CAMXCT010001141">
    <property type="protein sequence ID" value="CAI3987189.1"/>
    <property type="molecule type" value="Genomic_DNA"/>
</dbReference>
<comment type="caution">
    <text evidence="2">The sequence shown here is derived from an EMBL/GenBank/DDBJ whole genome shotgun (WGS) entry which is preliminary data.</text>
</comment>
<evidence type="ECO:0000313" key="3">
    <source>
        <dbReference type="EMBL" id="CAL1140564.1"/>
    </source>
</evidence>
<dbReference type="EMBL" id="CAMXCT020001141">
    <property type="protein sequence ID" value="CAL1140564.1"/>
    <property type="molecule type" value="Genomic_DNA"/>
</dbReference>
<evidence type="ECO:0000313" key="4">
    <source>
        <dbReference type="Proteomes" id="UP001152797"/>
    </source>
</evidence>
<proteinExistence type="predicted"/>
<reference evidence="2" key="1">
    <citation type="submission" date="2022-10" db="EMBL/GenBank/DDBJ databases">
        <authorList>
            <person name="Chen Y."/>
            <person name="Dougan E. K."/>
            <person name="Chan C."/>
            <person name="Rhodes N."/>
            <person name="Thang M."/>
        </authorList>
    </citation>
    <scope>NUCLEOTIDE SEQUENCE</scope>
</reference>
<reference evidence="3" key="2">
    <citation type="submission" date="2024-04" db="EMBL/GenBank/DDBJ databases">
        <authorList>
            <person name="Chen Y."/>
            <person name="Shah S."/>
            <person name="Dougan E. K."/>
            <person name="Thang M."/>
            <person name="Chan C."/>
        </authorList>
    </citation>
    <scope>NUCLEOTIDE SEQUENCE [LARGE SCALE GENOMIC DNA]</scope>
</reference>
<dbReference type="Proteomes" id="UP001152797">
    <property type="component" value="Unassembled WGS sequence"/>
</dbReference>
<feature type="region of interest" description="Disordered" evidence="1">
    <location>
        <begin position="190"/>
        <end position="223"/>
    </location>
</feature>
<gene>
    <name evidence="2" type="ORF">C1SCF055_LOCUS14481</name>
</gene>
<accession>A0A9P1C8T7</accession>
<keyword evidence="4" id="KW-1185">Reference proteome</keyword>
<dbReference type="AlphaFoldDB" id="A0A9P1C8T7"/>
<organism evidence="2">
    <name type="scientific">Cladocopium goreaui</name>
    <dbReference type="NCBI Taxonomy" id="2562237"/>
    <lineage>
        <taxon>Eukaryota</taxon>
        <taxon>Sar</taxon>
        <taxon>Alveolata</taxon>
        <taxon>Dinophyceae</taxon>
        <taxon>Suessiales</taxon>
        <taxon>Symbiodiniaceae</taxon>
        <taxon>Cladocopium</taxon>
    </lineage>
</organism>
<evidence type="ECO:0000256" key="1">
    <source>
        <dbReference type="SAM" id="MobiDB-lite"/>
    </source>
</evidence>
<name>A0A9P1C8T7_9DINO</name>
<feature type="region of interest" description="Disordered" evidence="1">
    <location>
        <begin position="1"/>
        <end position="32"/>
    </location>
</feature>
<sequence length="383" mass="42714">MAKQPASSHEKYEGDGQQGQVDKGQKKETTLSLEAKMAKLRRVCEKKPSGKVKVPEEVHLKWKQNNGDDRAELLKALEDSNWDKDTFVAKVTRTVAKTNKLTKNKRRQWHSEESMFRVLNWSKPYIKSVVAYCRKAGNEKLIKKDRYNKKIDKFHVVVEEQDDEVSDLEETEKHEATKDSNAQVAFKLKASGSMEPPQPGDSSGTDASDDEEEAKQTNGPKQEFDRFKTFANSLLGRSSKISDLISELEGAAEIAKKGSETSDGQRVAKLVTKLEEAAQTLDAEHVKCECVKAAVSKLIAKIDEQVSATTIACSKITATESAAKKLECNSSFSNFPVHLHETYKTYMIISQSGTWGVFVFGSWPSLAIFMQTSKDHGSQPEEG</sequence>
<dbReference type="EMBL" id="CAMXCT030001141">
    <property type="protein sequence ID" value="CAL4774501.1"/>
    <property type="molecule type" value="Genomic_DNA"/>
</dbReference>
<protein>
    <submittedName>
        <fullName evidence="2">Uncharacterized protein</fullName>
    </submittedName>
</protein>